<proteinExistence type="predicted"/>
<gene>
    <name evidence="2" type="ORF">F9L08_08310</name>
</gene>
<feature type="region of interest" description="Disordered" evidence="1">
    <location>
        <begin position="65"/>
        <end position="86"/>
    </location>
</feature>
<protein>
    <recommendedName>
        <fullName evidence="4">GcrA cell cycle regulator</fullName>
    </recommendedName>
</protein>
<dbReference type="Proteomes" id="UP000481643">
    <property type="component" value="Unassembled WGS sequence"/>
</dbReference>
<evidence type="ECO:0000313" key="2">
    <source>
        <dbReference type="EMBL" id="KAB2687547.1"/>
    </source>
</evidence>
<reference evidence="2 3" key="1">
    <citation type="submission" date="2019-09" db="EMBL/GenBank/DDBJ databases">
        <title>Taxonomic organization of the family Brucellaceae based on a phylogenomic approach.</title>
        <authorList>
            <person name="Leclercq S."/>
            <person name="Cloeckaert A."/>
            <person name="Zygmunt M.S."/>
        </authorList>
    </citation>
    <scope>NUCLEOTIDE SEQUENCE [LARGE SCALE GENOMIC DNA]</scope>
    <source>
        <strain evidence="2 3">WS1830</strain>
    </source>
</reference>
<comment type="caution">
    <text evidence="2">The sequence shown here is derived from an EMBL/GenBank/DDBJ whole genome shotgun (WGS) entry which is preliminary data.</text>
</comment>
<dbReference type="InterPro" id="IPR011681">
    <property type="entry name" value="GcrA"/>
</dbReference>
<accession>A0A6L3YTI9</accession>
<dbReference type="AlphaFoldDB" id="A0A6L3YTI9"/>
<feature type="compositionally biased region" description="Basic residues" evidence="1">
    <location>
        <begin position="76"/>
        <end position="86"/>
    </location>
</feature>
<dbReference type="RefSeq" id="WP_151651512.1">
    <property type="nucleotide sequence ID" value="NZ_WBVX01000006.1"/>
</dbReference>
<name>A0A6L3YTI9_9HYPH</name>
<sequence length="181" mass="19453">MSNHVNKVWTEERRDVVATLLREGLSATEIGSRLAVSRNAVIGVIHRDSRLSEIGLAGSVGGARTPKAASSSYKSGRVKTAARRSPARTVSIQPAVTAAPAVEPEPAFVCEELPDFDNDAAVEALNVPLAELSRRQCRFAVNNAAKGEQHLFCGHPVKIGSSFCEHHHRRVFVRPLKAGAV</sequence>
<evidence type="ECO:0008006" key="4">
    <source>
        <dbReference type="Google" id="ProtNLM"/>
    </source>
</evidence>
<organism evidence="2 3">
    <name type="scientific">Brucella tritici</name>
    <dbReference type="NCBI Taxonomy" id="94626"/>
    <lineage>
        <taxon>Bacteria</taxon>
        <taxon>Pseudomonadati</taxon>
        <taxon>Pseudomonadota</taxon>
        <taxon>Alphaproteobacteria</taxon>
        <taxon>Hyphomicrobiales</taxon>
        <taxon>Brucellaceae</taxon>
        <taxon>Brucella/Ochrobactrum group</taxon>
        <taxon>Brucella</taxon>
    </lineage>
</organism>
<evidence type="ECO:0000256" key="1">
    <source>
        <dbReference type="SAM" id="MobiDB-lite"/>
    </source>
</evidence>
<dbReference type="EMBL" id="WBVX01000006">
    <property type="protein sequence ID" value="KAB2687547.1"/>
    <property type="molecule type" value="Genomic_DNA"/>
</dbReference>
<dbReference type="Pfam" id="PF07750">
    <property type="entry name" value="GcrA"/>
    <property type="match status" value="1"/>
</dbReference>
<evidence type="ECO:0000313" key="3">
    <source>
        <dbReference type="Proteomes" id="UP000481643"/>
    </source>
</evidence>